<accession>A0A1M5F5Q3</accession>
<evidence type="ECO:0000256" key="1">
    <source>
        <dbReference type="SAM" id="SignalP"/>
    </source>
</evidence>
<sequence>MAIFAIFITLCTASVQAQVQIRLPYPKFERPSVPDNLTQEAEINDWMAKHYWDKFNFLNTENLKNPELTFPIITNYIGQLNTIPNSMASIYLKETLQKAKTNEEVYDHMANAFNDILGNTRSPYRNDEYLIAVLEDLLSVKNLSETDKNRYELSLTMAKKNRVDSIATNIGFIDTSSKSDSLHSIKAEIILLMFYSPGCHACEIAEARLKQSEIINNWLDSGDLKVLAYAPEANEEDWKKYQSHIPDSWINGYDPDQSVWNQRLYDIQGFPTIYLLDENKRVILKDVGINDVEKYLMQLAMSLPGM</sequence>
<feature type="chain" id="PRO_5012861187" evidence="1">
    <location>
        <begin position="18"/>
        <end position="306"/>
    </location>
</feature>
<gene>
    <name evidence="3" type="ORF">SAMN05444362_11163</name>
</gene>
<evidence type="ECO:0000313" key="3">
    <source>
        <dbReference type="EMBL" id="SHF86940.1"/>
    </source>
</evidence>
<dbReference type="Pfam" id="PF17127">
    <property type="entry name" value="DUF5106"/>
    <property type="match status" value="1"/>
</dbReference>
<dbReference type="SUPFAM" id="SSF52833">
    <property type="entry name" value="Thioredoxin-like"/>
    <property type="match status" value="1"/>
</dbReference>
<dbReference type="STRING" id="1346286.SAMN05444362_11163"/>
<dbReference type="AlphaFoldDB" id="A0A1M5F5Q3"/>
<protein>
    <submittedName>
        <fullName evidence="3">Thioredoxin-like</fullName>
    </submittedName>
</protein>
<dbReference type="Gene3D" id="3.40.30.10">
    <property type="entry name" value="Glutaredoxin"/>
    <property type="match status" value="1"/>
</dbReference>
<reference evidence="4" key="1">
    <citation type="submission" date="2016-11" db="EMBL/GenBank/DDBJ databases">
        <authorList>
            <person name="Varghese N."/>
            <person name="Submissions S."/>
        </authorList>
    </citation>
    <scope>NUCLEOTIDE SEQUENCE [LARGE SCALE GENOMIC DNA]</scope>
    <source>
        <strain evidence="4">DSM 27370</strain>
    </source>
</reference>
<dbReference type="InterPro" id="IPR033395">
    <property type="entry name" value="DUF5106"/>
</dbReference>
<organism evidence="3 4">
    <name type="scientific">Dysgonomonas macrotermitis</name>
    <dbReference type="NCBI Taxonomy" id="1346286"/>
    <lineage>
        <taxon>Bacteria</taxon>
        <taxon>Pseudomonadati</taxon>
        <taxon>Bacteroidota</taxon>
        <taxon>Bacteroidia</taxon>
        <taxon>Bacteroidales</taxon>
        <taxon>Dysgonomonadaceae</taxon>
        <taxon>Dysgonomonas</taxon>
    </lineage>
</organism>
<dbReference type="Proteomes" id="UP000184480">
    <property type="component" value="Unassembled WGS sequence"/>
</dbReference>
<proteinExistence type="predicted"/>
<evidence type="ECO:0000259" key="2">
    <source>
        <dbReference type="Pfam" id="PF17127"/>
    </source>
</evidence>
<feature type="signal peptide" evidence="1">
    <location>
        <begin position="1"/>
        <end position="17"/>
    </location>
</feature>
<keyword evidence="4" id="KW-1185">Reference proteome</keyword>
<dbReference type="EMBL" id="FQUC01000011">
    <property type="protein sequence ID" value="SHF86940.1"/>
    <property type="molecule type" value="Genomic_DNA"/>
</dbReference>
<feature type="domain" description="DUF5106" evidence="2">
    <location>
        <begin position="18"/>
        <end position="161"/>
    </location>
</feature>
<keyword evidence="1" id="KW-0732">Signal</keyword>
<dbReference type="InterPro" id="IPR036249">
    <property type="entry name" value="Thioredoxin-like_sf"/>
</dbReference>
<name>A0A1M5F5Q3_9BACT</name>
<evidence type="ECO:0000313" key="4">
    <source>
        <dbReference type="Proteomes" id="UP000184480"/>
    </source>
</evidence>